<reference evidence="7" key="1">
    <citation type="submission" date="2019-02" db="EMBL/GenBank/DDBJ databases">
        <title>Deep-cultivation of Planctomycetes and their phenomic and genomic characterization uncovers novel biology.</title>
        <authorList>
            <person name="Wiegand S."/>
            <person name="Jogler M."/>
            <person name="Boedeker C."/>
            <person name="Pinto D."/>
            <person name="Vollmers J."/>
            <person name="Rivas-Marin E."/>
            <person name="Kohn T."/>
            <person name="Peeters S.H."/>
            <person name="Heuer A."/>
            <person name="Rast P."/>
            <person name="Oberbeckmann S."/>
            <person name="Bunk B."/>
            <person name="Jeske O."/>
            <person name="Meyerdierks A."/>
            <person name="Storesund J.E."/>
            <person name="Kallscheuer N."/>
            <person name="Luecker S."/>
            <person name="Lage O.M."/>
            <person name="Pohl T."/>
            <person name="Merkel B.J."/>
            <person name="Hornburger P."/>
            <person name="Mueller R.-W."/>
            <person name="Bruemmer F."/>
            <person name="Labrenz M."/>
            <person name="Spormann A.M."/>
            <person name="Op den Camp H."/>
            <person name="Overmann J."/>
            <person name="Amann R."/>
            <person name="Jetten M.S.M."/>
            <person name="Mascher T."/>
            <person name="Medema M.H."/>
            <person name="Devos D.P."/>
            <person name="Kaster A.-K."/>
            <person name="Ovreas L."/>
            <person name="Rohde M."/>
            <person name="Galperin M.Y."/>
            <person name="Jogler C."/>
        </authorList>
    </citation>
    <scope>NUCLEOTIDE SEQUENCE [LARGE SCALE GENOMIC DNA]</scope>
    <source>
        <strain evidence="7">Pan97</strain>
    </source>
</reference>
<feature type="domain" description="DUF1585" evidence="1">
    <location>
        <begin position="651"/>
        <end position="722"/>
    </location>
</feature>
<sequence>MPIASRLVHLFTRFSDRFCLPSIPSDLYPNESLGGLNLRMPSLSNITLGRLAAAVLLLPLLCVNALAAEPAASEEVLARTVGARCVKCHGADPEDLSGDVDLRTFAGNQHQADAQLLRQVIEAIEFGAMPPEDEPPLEDALQLQLINELNTRLHNAVTREDALPHVPMRRMNRFQYNNAVMDLFDLKCVVFSLPERMMRDHSGYFQPQTGKMPGVVSVGSRPMGKSQLIEPRLAGVAVIPQDLRAEHGFDNRGDHLTLSPLLMQEFLKLGKSITESPDFVPKNVGIWKTFFAPPSPELDARQEARRRLKTFLTQAFRRPVEPEVLDRYANFVARQLDAEVPFPEAMKSAAAAAISSPKFLYLYDQKSDGDVSTSLDDFELASRLSFFLWGSIPDRKLLDLAAAGQLSSPEVLDQQIDRMLKDVRLKRFSDSFPTQWLQLERIISSVPDPERYPNFYFSRYRDSMHMMLEPLLIFETVLIENRPIRQLIDSDFTYRSRLLEDAYDTLASPDAAKRVKGGDVAVLKFERVPVTDRRNGGMITNAAVMTMTSGPQRTQPITRGAWIAAVIFNNPPKPPPADVPPLAEKPQEGEENLTLRERLALHRQRADCRGCHEQIDPLGFALENYSPIGTWRETYDNGRQVDVSGKLFGKHEFTNIIEFKDAILREETRFARALAGHLLSFSLARELVPSDQIALDTIVANASQDGFRLQTMLKQVMLSRPFLAKRNPADLNPPQLSQKVSP</sequence>
<organism evidence="6 7">
    <name type="scientific">Bremerella volcania</name>
    <dbReference type="NCBI Taxonomy" id="2527984"/>
    <lineage>
        <taxon>Bacteria</taxon>
        <taxon>Pseudomonadati</taxon>
        <taxon>Planctomycetota</taxon>
        <taxon>Planctomycetia</taxon>
        <taxon>Pirellulales</taxon>
        <taxon>Pirellulaceae</taxon>
        <taxon>Bremerella</taxon>
    </lineage>
</organism>
<accession>A0A518C820</accession>
<keyword evidence="7" id="KW-1185">Reference proteome</keyword>
<evidence type="ECO:0000259" key="1">
    <source>
        <dbReference type="Pfam" id="PF07624"/>
    </source>
</evidence>
<evidence type="ECO:0000259" key="5">
    <source>
        <dbReference type="Pfam" id="PF07637"/>
    </source>
</evidence>
<dbReference type="InterPro" id="IPR013043">
    <property type="entry name" value="DUF1595"/>
</dbReference>
<feature type="domain" description="DUF1595" evidence="5">
    <location>
        <begin position="304"/>
        <end position="363"/>
    </location>
</feature>
<dbReference type="InterPro" id="IPR011478">
    <property type="entry name" value="DUF1585"/>
</dbReference>
<dbReference type="Pfam" id="PF07635">
    <property type="entry name" value="PSCyt1"/>
    <property type="match status" value="1"/>
</dbReference>
<dbReference type="InterPro" id="IPR011429">
    <property type="entry name" value="Cyt_c_Planctomycete-type"/>
</dbReference>
<evidence type="ECO:0000259" key="4">
    <source>
        <dbReference type="Pfam" id="PF07635"/>
    </source>
</evidence>
<evidence type="ECO:0000259" key="2">
    <source>
        <dbReference type="Pfam" id="PF07627"/>
    </source>
</evidence>
<evidence type="ECO:0008006" key="8">
    <source>
        <dbReference type="Google" id="ProtNLM"/>
    </source>
</evidence>
<dbReference type="InterPro" id="IPR013039">
    <property type="entry name" value="DUF1588"/>
</dbReference>
<dbReference type="Pfam" id="PF07637">
    <property type="entry name" value="PSD5"/>
    <property type="match status" value="1"/>
</dbReference>
<dbReference type="InterPro" id="IPR013042">
    <property type="entry name" value="DUF1592"/>
</dbReference>
<dbReference type="Pfam" id="PF07627">
    <property type="entry name" value="PSCyt3"/>
    <property type="match status" value="1"/>
</dbReference>
<protein>
    <recommendedName>
        <fullName evidence="8">Cytochrome c domain-containing protein</fullName>
    </recommendedName>
</protein>
<dbReference type="Pfam" id="PF07631">
    <property type="entry name" value="PSD4"/>
    <property type="match status" value="1"/>
</dbReference>
<gene>
    <name evidence="6" type="ORF">Pan97_23840</name>
</gene>
<feature type="domain" description="DUF1592" evidence="3">
    <location>
        <begin position="375"/>
        <end position="504"/>
    </location>
</feature>
<evidence type="ECO:0000259" key="3">
    <source>
        <dbReference type="Pfam" id="PF07631"/>
    </source>
</evidence>
<dbReference type="EMBL" id="CP036289">
    <property type="protein sequence ID" value="QDU75354.1"/>
    <property type="molecule type" value="Genomic_DNA"/>
</dbReference>
<evidence type="ECO:0000313" key="7">
    <source>
        <dbReference type="Proteomes" id="UP000318626"/>
    </source>
</evidence>
<proteinExistence type="predicted"/>
<feature type="domain" description="Cytochrome C Planctomycete-type" evidence="4">
    <location>
        <begin position="85"/>
        <end position="133"/>
    </location>
</feature>
<dbReference type="KEGG" id="bvo:Pan97_23840"/>
<dbReference type="Proteomes" id="UP000318626">
    <property type="component" value="Chromosome"/>
</dbReference>
<evidence type="ECO:0000313" key="6">
    <source>
        <dbReference type="EMBL" id="QDU75354.1"/>
    </source>
</evidence>
<dbReference type="AlphaFoldDB" id="A0A518C820"/>
<dbReference type="Pfam" id="PF07624">
    <property type="entry name" value="PSD2"/>
    <property type="match status" value="1"/>
</dbReference>
<name>A0A518C820_9BACT</name>
<feature type="domain" description="DUF1588" evidence="2">
    <location>
        <begin position="536"/>
        <end position="634"/>
    </location>
</feature>